<evidence type="ECO:0000256" key="1">
    <source>
        <dbReference type="SAM" id="SignalP"/>
    </source>
</evidence>
<dbReference type="Proteomes" id="UP000016536">
    <property type="component" value="Unassembled WGS sequence"/>
</dbReference>
<dbReference type="AlphaFoldDB" id="U1QKX2"/>
<name>U1QKX2_9ACTO</name>
<dbReference type="HOGENOM" id="CLU_3161314_0_0_11"/>
<keyword evidence="3" id="KW-1185">Reference proteome</keyword>
<evidence type="ECO:0008006" key="4">
    <source>
        <dbReference type="Google" id="ProtNLM"/>
    </source>
</evidence>
<proteinExistence type="predicted"/>
<dbReference type="EMBL" id="AWSE01000172">
    <property type="protein sequence ID" value="ERH22429.1"/>
    <property type="molecule type" value="Genomic_DNA"/>
</dbReference>
<evidence type="ECO:0000313" key="2">
    <source>
        <dbReference type="EMBL" id="ERH22429.1"/>
    </source>
</evidence>
<keyword evidence="1" id="KW-0732">Signal</keyword>
<comment type="caution">
    <text evidence="2">The sequence shown here is derived from an EMBL/GenBank/DDBJ whole genome shotgun (WGS) entry which is preliminary data.</text>
</comment>
<feature type="signal peptide" evidence="1">
    <location>
        <begin position="1"/>
        <end position="25"/>
    </location>
</feature>
<sequence>MPRRGVTRLAAVLLTALLPPLLADADIARTVRAASSRSRTDRSLVVAP</sequence>
<reference evidence="2 3" key="1">
    <citation type="submission" date="2013-08" db="EMBL/GenBank/DDBJ databases">
        <authorList>
            <person name="Weinstock G."/>
            <person name="Sodergren E."/>
            <person name="Wylie T."/>
            <person name="Fulton L."/>
            <person name="Fulton R."/>
            <person name="Fronick C."/>
            <person name="O'Laughlin M."/>
            <person name="Godfrey J."/>
            <person name="Miner T."/>
            <person name="Herter B."/>
            <person name="Appelbaum E."/>
            <person name="Cordes M."/>
            <person name="Lek S."/>
            <person name="Wollam A."/>
            <person name="Pepin K.H."/>
            <person name="Palsikar V.B."/>
            <person name="Mitreva M."/>
            <person name="Wilson R.K."/>
        </authorList>
    </citation>
    <scope>NUCLEOTIDE SEQUENCE [LARGE SCALE GENOMIC DNA]</scope>
    <source>
        <strain evidence="2 3">F0542</strain>
    </source>
</reference>
<feature type="non-terminal residue" evidence="2">
    <location>
        <position position="48"/>
    </location>
</feature>
<gene>
    <name evidence="2" type="ORF">HMPREF1979_02590</name>
</gene>
<organism evidence="2 3">
    <name type="scientific">Actinomyces johnsonii F0542</name>
    <dbReference type="NCBI Taxonomy" id="1321818"/>
    <lineage>
        <taxon>Bacteria</taxon>
        <taxon>Bacillati</taxon>
        <taxon>Actinomycetota</taxon>
        <taxon>Actinomycetes</taxon>
        <taxon>Actinomycetales</taxon>
        <taxon>Actinomycetaceae</taxon>
        <taxon>Actinomyces</taxon>
    </lineage>
</organism>
<evidence type="ECO:0000313" key="3">
    <source>
        <dbReference type="Proteomes" id="UP000016536"/>
    </source>
</evidence>
<protein>
    <recommendedName>
        <fullName evidence="4">Tat pathway signal sequence domain protein</fullName>
    </recommendedName>
</protein>
<accession>U1QKX2</accession>
<feature type="chain" id="PRO_5004619100" description="Tat pathway signal sequence domain protein" evidence="1">
    <location>
        <begin position="26"/>
        <end position="48"/>
    </location>
</feature>